<sequence>MHEASSGEVSSHSRRKLAAYIYMNDVIFMIVDIHDAAGTRRSCRRLVLAASWQNMILRYMRHVLFLLLIILAMCFCLQKMPREIITNRNLHVLLRYYRRNYSTPVTPVGWTSNALNANRVPGSLFRGCATTSSIHVGPGARSTVITILHVTLSAHPTKEKRGGGGSEEEEDEEEKKGQREMAAAQNGGERGGCGR</sequence>
<accession>A0A151WL60</accession>
<keyword evidence="2" id="KW-0472">Membrane</keyword>
<feature type="region of interest" description="Disordered" evidence="1">
    <location>
        <begin position="156"/>
        <end position="195"/>
    </location>
</feature>
<dbReference type="EMBL" id="KQ982989">
    <property type="protein sequence ID" value="KYQ48521.1"/>
    <property type="molecule type" value="Genomic_DNA"/>
</dbReference>
<feature type="transmembrane region" description="Helical" evidence="2">
    <location>
        <begin position="59"/>
        <end position="78"/>
    </location>
</feature>
<proteinExistence type="predicted"/>
<reference evidence="3 4" key="1">
    <citation type="submission" date="2015-09" db="EMBL/GenBank/DDBJ databases">
        <title>Trachymyrmex zeteki WGS genome.</title>
        <authorList>
            <person name="Nygaard S."/>
            <person name="Hu H."/>
            <person name="Boomsma J."/>
            <person name="Zhang G."/>
        </authorList>
    </citation>
    <scope>NUCLEOTIDE SEQUENCE [LARGE SCALE GENOMIC DNA]</scope>
    <source>
        <strain evidence="3">Tzet28-1</strain>
        <tissue evidence="3">Whole body</tissue>
    </source>
</reference>
<protein>
    <submittedName>
        <fullName evidence="3">Uncharacterized protein</fullName>
    </submittedName>
</protein>
<name>A0A151WL60_9HYME</name>
<evidence type="ECO:0000256" key="2">
    <source>
        <dbReference type="SAM" id="Phobius"/>
    </source>
</evidence>
<dbReference type="AlphaFoldDB" id="A0A151WL60"/>
<keyword evidence="2" id="KW-0812">Transmembrane</keyword>
<dbReference type="Proteomes" id="UP000075809">
    <property type="component" value="Unassembled WGS sequence"/>
</dbReference>
<keyword evidence="4" id="KW-1185">Reference proteome</keyword>
<evidence type="ECO:0000256" key="1">
    <source>
        <dbReference type="SAM" id="MobiDB-lite"/>
    </source>
</evidence>
<gene>
    <name evidence="3" type="ORF">ALC60_12427</name>
</gene>
<keyword evidence="2" id="KW-1133">Transmembrane helix</keyword>
<organism evidence="3 4">
    <name type="scientific">Mycetomoellerius zeteki</name>
    <dbReference type="NCBI Taxonomy" id="64791"/>
    <lineage>
        <taxon>Eukaryota</taxon>
        <taxon>Metazoa</taxon>
        <taxon>Ecdysozoa</taxon>
        <taxon>Arthropoda</taxon>
        <taxon>Hexapoda</taxon>
        <taxon>Insecta</taxon>
        <taxon>Pterygota</taxon>
        <taxon>Neoptera</taxon>
        <taxon>Endopterygota</taxon>
        <taxon>Hymenoptera</taxon>
        <taxon>Apocrita</taxon>
        <taxon>Aculeata</taxon>
        <taxon>Formicoidea</taxon>
        <taxon>Formicidae</taxon>
        <taxon>Myrmicinae</taxon>
        <taxon>Mycetomoellerius</taxon>
    </lineage>
</organism>
<evidence type="ECO:0000313" key="3">
    <source>
        <dbReference type="EMBL" id="KYQ48521.1"/>
    </source>
</evidence>
<evidence type="ECO:0000313" key="4">
    <source>
        <dbReference type="Proteomes" id="UP000075809"/>
    </source>
</evidence>